<dbReference type="GO" id="GO:0097730">
    <property type="term" value="C:non-motile cilium"/>
    <property type="evidence" value="ECO:0007669"/>
    <property type="project" value="TreeGrafter"/>
</dbReference>
<evidence type="ECO:0000313" key="10">
    <source>
        <dbReference type="EMBL" id="CAB0019402.1"/>
    </source>
</evidence>
<dbReference type="Gene3D" id="1.10.720.40">
    <property type="match status" value="1"/>
</dbReference>
<feature type="domain" description="LEM" evidence="9">
    <location>
        <begin position="1242"/>
        <end position="1286"/>
    </location>
</feature>
<keyword evidence="4" id="KW-0677">Repeat</keyword>
<name>A0A6H5HM69_9HEMI</name>
<reference evidence="10 11" key="1">
    <citation type="submission" date="2020-02" db="EMBL/GenBank/DDBJ databases">
        <authorList>
            <person name="Ferguson B K."/>
        </authorList>
    </citation>
    <scope>NUCLEOTIDE SEQUENCE [LARGE SCALE GENOMIC DNA]</scope>
</reference>
<organism evidence="10 11">
    <name type="scientific">Nesidiocoris tenuis</name>
    <dbReference type="NCBI Taxonomy" id="355587"/>
    <lineage>
        <taxon>Eukaryota</taxon>
        <taxon>Metazoa</taxon>
        <taxon>Ecdysozoa</taxon>
        <taxon>Arthropoda</taxon>
        <taxon>Hexapoda</taxon>
        <taxon>Insecta</taxon>
        <taxon>Pterygota</taxon>
        <taxon>Neoptera</taxon>
        <taxon>Paraneoptera</taxon>
        <taxon>Hemiptera</taxon>
        <taxon>Heteroptera</taxon>
        <taxon>Panheteroptera</taxon>
        <taxon>Cimicomorpha</taxon>
        <taxon>Miridae</taxon>
        <taxon>Dicyphina</taxon>
        <taxon>Nesidiocoris</taxon>
    </lineage>
</organism>
<feature type="compositionally biased region" description="Polar residues" evidence="8">
    <location>
        <begin position="1449"/>
        <end position="1463"/>
    </location>
</feature>
<proteinExistence type="predicted"/>
<dbReference type="SMART" id="SM00320">
    <property type="entry name" value="WD40"/>
    <property type="match status" value="7"/>
</dbReference>
<dbReference type="Gene3D" id="2.130.10.10">
    <property type="entry name" value="YVTN repeat-like/Quinoprotein amine dehydrogenase"/>
    <property type="match status" value="3"/>
</dbReference>
<gene>
    <name evidence="10" type="ORF">NTEN_LOCUS23114</name>
</gene>
<keyword evidence="6" id="KW-0966">Cell projection</keyword>
<dbReference type="InterPro" id="IPR057411">
    <property type="entry name" value="TPR_IFT122"/>
</dbReference>
<dbReference type="Pfam" id="PF25295">
    <property type="entry name" value="TPR_IFT122"/>
    <property type="match status" value="1"/>
</dbReference>
<sequence>MRTVLKWVDKVSDRDKQDQCIYSLCFSPDGSQLIAAAGQMVLVYDTAHGSLLQPLKGHKDSVHSVDYSCDGKRFASGSADKNVIVWSNKFAGVLKYSHSDAVQCIKFNPFTTHLASCGTTEFILWSPELKAVQKYKSNSKILTCSWSPDGHLLALGLASGSVSIRNRNGEEKSRIELPQGPDTPVWALAFCPVKDESYDTLCVTDWGKTMSFHTVTGKAIGKERNLGFEPLCVRYMNGGEFILVSGCNNSCFLYSRDGIRLAQIGEPHQAWIWACASKSNPNLVALGCQDGKLAVYQVIFSPVHGIYKEKYAYREHLTDVIIHNLLTDQKLKIKCRDLVKKIAIYKHRLAVQLGDRVTVYELYLGDNGSMHYRLKERLPTKVECSMLVVCTNHIVLCHDSRLQSIAFTGQKEREWQLETTVRYIRIIGGPPNREGLLIGLSNGQVIKIYLDNAFPVELMRIDSPVKCLDMSPSRKKLAVVNDREQCLVYSLASNQLLFTEQNAKFVAWNTSCEDMICYSGTNTLNIKASNFSEHQIKFQGFVVGFCSSKIFYFHQNHMSTIDVPLSAPMYQYLDKKLFREAYEIACLGVTDSDWKSLAHSALDSLNFEIARKAFSRIKEFTYLELIFDIQERREQGDRERDLLLAEVLSYRGKFKEAGRLYARGGRPDKALAMFTDLRMFDQGQEYLAGGGESDKKTLLKKKADWARNINEPRAAAQMYLSAGDPLSAVELMAQYGWVDMMVETGRKISGGPEAEPVLRRIADALRDQGKLAIAAEMYRKLGAADQVLAVQVEAGNWTEALALAEDNPKYYETVFLPYARYLAENDNFVEAQKAYHKAGHPEEAFRVIRQLTENAITENRFNDASYYYWLLANQALQMANNNHPELVEKYHQYESYATIYYAYHSIERYSEDPFTAHQLEDLFNIGRYLMQATRNISLPGISQFTLLLQMAKLSQQLGAYKLARHVLSRIHTLRIPKELQEYVDTLTLMVKGKPYQNNEDFLVMCYRCSSYNPLETPNTVKANCCTNCAQPFVYSFITFEVLPLVEFQLEPGLSEHEACRLLEEQPLDDDHWTQNIEENVQSMRISYDDHSGTPIHQDPFSSRLISFDGGGVGMINADDSEPIIATRSMLRSMDFSNTLICKYPKPLPMRFFKNLLPDVHITTCPHCNKIFHQDDYESLLLEKSHCPFCRTPRDSTSVTDSQASDSPVHKFFTTTPPIRIHLICGALHDSASASLVPFFAMASEVDSWTDHQIREKFEELGCPVGPVTATTRRIMIKKLKALITSGGTPASPARVEEDEEEDDEPDVAPITRTPEREVPEPDFRSRGTRRSSERINGAPDRSPGRSPGRTTRKSVNRETEVRKSSGRERTPPTTENGSPMAVRKLTPGRRNVAQNEQTTSSPAGTQNRMSFGLNGNTNDALGRDNASSTDDLVSRIRRSNRDGDKGPSSIANESFRSYLSSPTVRPDLDSKIPTGSSWRSSLSREDCSLSDDEEAVTSPVKIFRGKKRSEYEVHSLADGKSGLSTLLLVVLIPLSAIVAYLVLSSSSRAGMSSSLVYPECGNQLSDVPGLNCLDKSDKILLESMLYAFDRGLDEMRARVPCTTSASRPVLIDNSLAKELITSIDNRIKDLVVGDKLTELKILVKTNPQLDLKPTPDGFALIKGPDTIVCALWARIVTLAEWTIKISFPSRIEIFSICKCYRLGNYHHNRVMADLSLGDYSVREDHLRATCNSNGQAVSSAAAADQKKRWESFNEIPPRPGIEPGISRFLVRRLSLMEHRAHNRVFGSTVRLSRRWVFHRSCPGRALPLCRCYKSTLHILGGREKGSRNG</sequence>
<dbReference type="PANTHER" id="PTHR12764">
    <property type="entry name" value="WD REPEAT DOMAIN-RELATED"/>
    <property type="match status" value="1"/>
</dbReference>
<dbReference type="PROSITE" id="PS50294">
    <property type="entry name" value="WD_REPEATS_REGION"/>
    <property type="match status" value="1"/>
</dbReference>
<comment type="subcellular location">
    <subcellularLocation>
        <location evidence="1">Cell projection</location>
        <location evidence="1">Cilium</location>
    </subcellularLocation>
</comment>
<feature type="repeat" description="WD" evidence="7">
    <location>
        <begin position="55"/>
        <end position="87"/>
    </location>
</feature>
<protein>
    <recommendedName>
        <fullName evidence="2">Intraflagellar transport protein 122 homolog</fullName>
    </recommendedName>
</protein>
<dbReference type="InterPro" id="IPR036322">
    <property type="entry name" value="WD40_repeat_dom_sf"/>
</dbReference>
<feature type="compositionally biased region" description="Basic and acidic residues" evidence="8">
    <location>
        <begin position="1355"/>
        <end position="1370"/>
    </location>
</feature>
<dbReference type="Pfam" id="PF25143">
    <property type="entry name" value="Zn_ribbon_IFT122_C"/>
    <property type="match status" value="1"/>
</dbReference>
<evidence type="ECO:0000259" key="9">
    <source>
        <dbReference type="PROSITE" id="PS50954"/>
    </source>
</evidence>
<dbReference type="InterPro" id="IPR056153">
    <property type="entry name" value="Beta-prop_IFT122_1st"/>
</dbReference>
<feature type="compositionally biased region" description="Acidic residues" evidence="8">
    <location>
        <begin position="1296"/>
        <end position="1306"/>
    </location>
</feature>
<dbReference type="SUPFAM" id="SSF50978">
    <property type="entry name" value="WD40 repeat-like"/>
    <property type="match status" value="2"/>
</dbReference>
<evidence type="ECO:0000256" key="1">
    <source>
        <dbReference type="ARBA" id="ARBA00004138"/>
    </source>
</evidence>
<feature type="compositionally biased region" description="Polar residues" evidence="8">
    <location>
        <begin position="1392"/>
        <end position="1431"/>
    </location>
</feature>
<evidence type="ECO:0000256" key="8">
    <source>
        <dbReference type="SAM" id="MobiDB-lite"/>
    </source>
</evidence>
<evidence type="ECO:0000256" key="4">
    <source>
        <dbReference type="ARBA" id="ARBA00022737"/>
    </source>
</evidence>
<dbReference type="GO" id="GO:0030991">
    <property type="term" value="C:intraciliary transport particle A"/>
    <property type="evidence" value="ECO:0007669"/>
    <property type="project" value="TreeGrafter"/>
</dbReference>
<dbReference type="InterPro" id="IPR056152">
    <property type="entry name" value="Beta-prop_IFT122_2nd"/>
</dbReference>
<evidence type="ECO:0000256" key="6">
    <source>
        <dbReference type="ARBA" id="ARBA00023273"/>
    </source>
</evidence>
<dbReference type="GO" id="GO:0035721">
    <property type="term" value="P:intraciliary retrograde transport"/>
    <property type="evidence" value="ECO:0007669"/>
    <property type="project" value="TreeGrafter"/>
</dbReference>
<feature type="compositionally biased region" description="Basic and acidic residues" evidence="8">
    <location>
        <begin position="1313"/>
        <end position="1333"/>
    </location>
</feature>
<dbReference type="Pfam" id="PF25144">
    <property type="entry name" value="Zn_ribbon_IFT122"/>
    <property type="match status" value="1"/>
</dbReference>
<dbReference type="Gene3D" id="1.25.40.470">
    <property type="match status" value="1"/>
</dbReference>
<dbReference type="InterPro" id="IPR056838">
    <property type="entry name" value="Zn_ribbon_IFT122"/>
</dbReference>
<dbReference type="GO" id="GO:1905515">
    <property type="term" value="P:non-motile cilium assembly"/>
    <property type="evidence" value="ECO:0007669"/>
    <property type="project" value="TreeGrafter"/>
</dbReference>
<dbReference type="CDD" id="cd12934">
    <property type="entry name" value="LEM"/>
    <property type="match status" value="1"/>
</dbReference>
<dbReference type="SUPFAM" id="SSF63451">
    <property type="entry name" value="LEM domain"/>
    <property type="match status" value="1"/>
</dbReference>
<keyword evidence="3 7" id="KW-0853">WD repeat</keyword>
<dbReference type="GO" id="GO:0061512">
    <property type="term" value="P:protein localization to cilium"/>
    <property type="evidence" value="ECO:0007669"/>
    <property type="project" value="TreeGrafter"/>
</dbReference>
<dbReference type="PROSITE" id="PS50954">
    <property type="entry name" value="LEM"/>
    <property type="match status" value="1"/>
</dbReference>
<keyword evidence="5" id="KW-0969">Cilium</keyword>
<evidence type="ECO:0000256" key="7">
    <source>
        <dbReference type="PROSITE-ProRule" id="PRU00221"/>
    </source>
</evidence>
<evidence type="ECO:0000313" key="11">
    <source>
        <dbReference type="Proteomes" id="UP000479000"/>
    </source>
</evidence>
<dbReference type="OrthoDB" id="10255582at2759"/>
<dbReference type="Proteomes" id="UP000479000">
    <property type="component" value="Unassembled WGS sequence"/>
</dbReference>
<dbReference type="InterPro" id="IPR015943">
    <property type="entry name" value="WD40/YVTN_repeat-like_dom_sf"/>
</dbReference>
<feature type="region of interest" description="Disordered" evidence="8">
    <location>
        <begin position="1285"/>
        <end position="1490"/>
    </location>
</feature>
<dbReference type="InterPro" id="IPR003887">
    <property type="entry name" value="LEM_dom"/>
</dbReference>
<dbReference type="InterPro" id="IPR001680">
    <property type="entry name" value="WD40_rpt"/>
</dbReference>
<dbReference type="InterPro" id="IPR039857">
    <property type="entry name" value="Ift122/121"/>
</dbReference>
<dbReference type="SMART" id="SM00540">
    <property type="entry name" value="LEM"/>
    <property type="match status" value="1"/>
</dbReference>
<dbReference type="Pfam" id="PF23381">
    <property type="entry name" value="Beta-prop_IFT122_1st"/>
    <property type="match status" value="2"/>
</dbReference>
<evidence type="ECO:0000256" key="2">
    <source>
        <dbReference type="ARBA" id="ARBA00019442"/>
    </source>
</evidence>
<evidence type="ECO:0000256" key="3">
    <source>
        <dbReference type="ARBA" id="ARBA00022574"/>
    </source>
</evidence>
<dbReference type="Pfam" id="PF03020">
    <property type="entry name" value="LEM"/>
    <property type="match status" value="1"/>
</dbReference>
<dbReference type="Pfam" id="PF23377">
    <property type="entry name" value="Beta-prop_IFT122_2nd"/>
    <property type="match status" value="1"/>
</dbReference>
<dbReference type="PROSITE" id="PS50082">
    <property type="entry name" value="WD_REPEATS_2"/>
    <property type="match status" value="1"/>
</dbReference>
<evidence type="ECO:0000256" key="5">
    <source>
        <dbReference type="ARBA" id="ARBA00023069"/>
    </source>
</evidence>
<dbReference type="PANTHER" id="PTHR12764:SF4">
    <property type="entry name" value="INTRAFLAGELLAR TRANSPORT PROTEIN 122 HOMOLOG"/>
    <property type="match status" value="1"/>
</dbReference>
<dbReference type="InterPro" id="IPR011015">
    <property type="entry name" value="LEM/LEM-like_dom_sf"/>
</dbReference>
<dbReference type="EMBL" id="CADCXU010033949">
    <property type="protein sequence ID" value="CAB0019402.1"/>
    <property type="molecule type" value="Genomic_DNA"/>
</dbReference>
<feature type="non-terminal residue" evidence="10">
    <location>
        <position position="1829"/>
    </location>
</feature>
<keyword evidence="11" id="KW-1185">Reference proteome</keyword>
<accession>A0A6H5HM69</accession>